<evidence type="ECO:0000256" key="4">
    <source>
        <dbReference type="ARBA" id="ARBA00046271"/>
    </source>
</evidence>
<keyword evidence="2 6" id="KW-0472">Membrane</keyword>
<gene>
    <name evidence="7" type="ORF">B0H63DRAFT_206153</name>
</gene>
<keyword evidence="6" id="KW-1133">Transmembrane helix</keyword>
<dbReference type="Proteomes" id="UP001285441">
    <property type="component" value="Unassembled WGS sequence"/>
</dbReference>
<reference evidence="7" key="2">
    <citation type="submission" date="2023-06" db="EMBL/GenBank/DDBJ databases">
        <authorList>
            <consortium name="Lawrence Berkeley National Laboratory"/>
            <person name="Haridas S."/>
            <person name="Hensen N."/>
            <person name="Bonometti L."/>
            <person name="Westerberg I."/>
            <person name="Brannstrom I.O."/>
            <person name="Guillou S."/>
            <person name="Cros-Aarteil S."/>
            <person name="Calhoun S."/>
            <person name="Kuo A."/>
            <person name="Mondo S."/>
            <person name="Pangilinan J."/>
            <person name="Riley R."/>
            <person name="LaButti K."/>
            <person name="Andreopoulos B."/>
            <person name="Lipzen A."/>
            <person name="Chen C."/>
            <person name="Yanf M."/>
            <person name="Daum C."/>
            <person name="Ng V."/>
            <person name="Clum A."/>
            <person name="Steindorff A."/>
            <person name="Ohm R."/>
            <person name="Martin F."/>
            <person name="Silar P."/>
            <person name="Natvig D."/>
            <person name="Lalanne C."/>
            <person name="Gautier V."/>
            <person name="Ament-velasquez S.L."/>
            <person name="Kruys A."/>
            <person name="Hutchinson M.I."/>
            <person name="Powell A.J."/>
            <person name="Barry K."/>
            <person name="Miller A.N."/>
            <person name="Grigoriev I.V."/>
            <person name="Debuchy R."/>
            <person name="Gladieux P."/>
            <person name="Thoren M.H."/>
            <person name="Johannesson H."/>
        </authorList>
    </citation>
    <scope>NUCLEOTIDE SEQUENCE</scope>
    <source>
        <strain evidence="7">CBS 232.78</strain>
    </source>
</reference>
<organism evidence="7 8">
    <name type="scientific">Podospora didyma</name>
    <dbReference type="NCBI Taxonomy" id="330526"/>
    <lineage>
        <taxon>Eukaryota</taxon>
        <taxon>Fungi</taxon>
        <taxon>Dikarya</taxon>
        <taxon>Ascomycota</taxon>
        <taxon>Pezizomycotina</taxon>
        <taxon>Sordariomycetes</taxon>
        <taxon>Sordariomycetidae</taxon>
        <taxon>Sordariales</taxon>
        <taxon>Podosporaceae</taxon>
        <taxon>Podospora</taxon>
    </lineage>
</organism>
<dbReference type="PANTHER" id="PTHR12652:SF23">
    <property type="entry name" value="MICROBODY (PEROXISOME) PROLIFERATION PROTEIN PEROXIN 11B (EUROFUNG)"/>
    <property type="match status" value="1"/>
</dbReference>
<dbReference type="EMBL" id="JAULSW010000005">
    <property type="protein sequence ID" value="KAK3381480.1"/>
    <property type="molecule type" value="Genomic_DNA"/>
</dbReference>
<accession>A0AAE0NHD0</accession>
<dbReference type="GO" id="GO:0005778">
    <property type="term" value="C:peroxisomal membrane"/>
    <property type="evidence" value="ECO:0007669"/>
    <property type="project" value="UniProtKB-SubCell"/>
</dbReference>
<feature type="transmembrane region" description="Helical" evidence="6">
    <location>
        <begin position="35"/>
        <end position="57"/>
    </location>
</feature>
<comment type="subcellular location">
    <subcellularLocation>
        <location evidence="4">Peroxisome membrane</location>
    </subcellularLocation>
</comment>
<keyword evidence="8" id="KW-1185">Reference proteome</keyword>
<evidence type="ECO:0000256" key="6">
    <source>
        <dbReference type="SAM" id="Phobius"/>
    </source>
</evidence>
<feature type="compositionally biased region" description="Basic and acidic residues" evidence="5">
    <location>
        <begin position="217"/>
        <end position="241"/>
    </location>
</feature>
<reference evidence="7" key="1">
    <citation type="journal article" date="2023" name="Mol. Phylogenet. Evol.">
        <title>Genome-scale phylogeny and comparative genomics of the fungal order Sordariales.</title>
        <authorList>
            <person name="Hensen N."/>
            <person name="Bonometti L."/>
            <person name="Westerberg I."/>
            <person name="Brannstrom I.O."/>
            <person name="Guillou S."/>
            <person name="Cros-Aarteil S."/>
            <person name="Calhoun S."/>
            <person name="Haridas S."/>
            <person name="Kuo A."/>
            <person name="Mondo S."/>
            <person name="Pangilinan J."/>
            <person name="Riley R."/>
            <person name="LaButti K."/>
            <person name="Andreopoulos B."/>
            <person name="Lipzen A."/>
            <person name="Chen C."/>
            <person name="Yan M."/>
            <person name="Daum C."/>
            <person name="Ng V."/>
            <person name="Clum A."/>
            <person name="Steindorff A."/>
            <person name="Ohm R.A."/>
            <person name="Martin F."/>
            <person name="Silar P."/>
            <person name="Natvig D.O."/>
            <person name="Lalanne C."/>
            <person name="Gautier V."/>
            <person name="Ament-Velasquez S.L."/>
            <person name="Kruys A."/>
            <person name="Hutchinson M.I."/>
            <person name="Powell A.J."/>
            <person name="Barry K."/>
            <person name="Miller A.N."/>
            <person name="Grigoriev I.V."/>
            <person name="Debuchy R."/>
            <person name="Gladieux P."/>
            <person name="Hiltunen Thoren M."/>
            <person name="Johannesson H."/>
        </authorList>
    </citation>
    <scope>NUCLEOTIDE SEQUENCE</scope>
    <source>
        <strain evidence="7">CBS 232.78</strain>
    </source>
</reference>
<dbReference type="GO" id="GO:0016559">
    <property type="term" value="P:peroxisome fission"/>
    <property type="evidence" value="ECO:0007669"/>
    <property type="project" value="InterPro"/>
</dbReference>
<evidence type="ECO:0000313" key="8">
    <source>
        <dbReference type="Proteomes" id="UP001285441"/>
    </source>
</evidence>
<evidence type="ECO:0000313" key="7">
    <source>
        <dbReference type="EMBL" id="KAK3381480.1"/>
    </source>
</evidence>
<name>A0AAE0NHD0_9PEZI</name>
<feature type="region of interest" description="Disordered" evidence="5">
    <location>
        <begin position="207"/>
        <end position="241"/>
    </location>
</feature>
<evidence type="ECO:0000256" key="1">
    <source>
        <dbReference type="ARBA" id="ARBA00022593"/>
    </source>
</evidence>
<protein>
    <submittedName>
        <fullName evidence="7">Peroxisomal biogenesis factor 11</fullName>
    </submittedName>
</protein>
<sequence length="310" mass="33210">MADPTSMATVGLVEQFIKFTTDAAGLERTFRFAQAITQILIFVSGTTIVQSFFIALLSGGGGGVIKDPDIIPALDVLRGRFALGRRYFRLFRFLEAFRDAAALFSTSGVSSSDDASDGGRKKGKGRGLETWLMISARSFNGMYLLLESATFVDTIAAGAGAGGFGIWGQEGARVLMVEANRFWFVSLLCAAAAAVVRLKTMVREEEEGGGRKIGMGQDEKRGVDGGGMEETKKKENGKDSKRKTDTFRIVRRLVADVLDLAIPGSVVGWVPLSPGNVGLAMLGSTMLTGAEVWERCGKELAADRTRVKAS</sequence>
<evidence type="ECO:0000256" key="3">
    <source>
        <dbReference type="ARBA" id="ARBA00023140"/>
    </source>
</evidence>
<proteinExistence type="predicted"/>
<dbReference type="InterPro" id="IPR008733">
    <property type="entry name" value="PEX11"/>
</dbReference>
<dbReference type="Pfam" id="PF05648">
    <property type="entry name" value="PEX11"/>
    <property type="match status" value="1"/>
</dbReference>
<evidence type="ECO:0000256" key="5">
    <source>
        <dbReference type="SAM" id="MobiDB-lite"/>
    </source>
</evidence>
<evidence type="ECO:0000256" key="2">
    <source>
        <dbReference type="ARBA" id="ARBA00023136"/>
    </source>
</evidence>
<comment type="caution">
    <text evidence="7">The sequence shown here is derived from an EMBL/GenBank/DDBJ whole genome shotgun (WGS) entry which is preliminary data.</text>
</comment>
<dbReference type="PANTHER" id="PTHR12652">
    <property type="entry name" value="PEROXISOMAL BIOGENESIS FACTOR 11"/>
    <property type="match status" value="1"/>
</dbReference>
<dbReference type="AlphaFoldDB" id="A0AAE0NHD0"/>
<keyword evidence="1" id="KW-0962">Peroxisome biogenesis</keyword>
<keyword evidence="3" id="KW-0576">Peroxisome</keyword>
<keyword evidence="6" id="KW-0812">Transmembrane</keyword>